<evidence type="ECO:0000313" key="5">
    <source>
        <dbReference type="EMBL" id="MBS8134051.1"/>
    </source>
</evidence>
<dbReference type="Proteomes" id="UP000676028">
    <property type="component" value="Unassembled WGS sequence"/>
</dbReference>
<comment type="caution">
    <text evidence="4">The sequence shown here is derived from an EMBL/GenBank/DDBJ whole genome shotgun (WGS) entry which is preliminary data.</text>
</comment>
<dbReference type="EMBL" id="JAERQW010000048">
    <property type="protein sequence ID" value="MBS8130173.1"/>
    <property type="molecule type" value="Genomic_DNA"/>
</dbReference>
<dbReference type="EMBL" id="JAERQV010000047">
    <property type="protein sequence ID" value="MBS8126303.1"/>
    <property type="molecule type" value="Genomic_DNA"/>
</dbReference>
<dbReference type="EMBL" id="JAERQU010000048">
    <property type="protein sequence ID" value="MBS8121295.1"/>
    <property type="molecule type" value="Genomic_DNA"/>
</dbReference>
<dbReference type="RefSeq" id="WP_144064064.1">
    <property type="nucleotide sequence ID" value="NZ_JAERQU010000048.1"/>
</dbReference>
<protein>
    <submittedName>
        <fullName evidence="4">Uncharacterized protein</fullName>
    </submittedName>
</protein>
<dbReference type="EMBL" id="JAERQX010000050">
    <property type="protein sequence ID" value="MBS8134051.1"/>
    <property type="molecule type" value="Genomic_DNA"/>
</dbReference>
<evidence type="ECO:0000313" key="3">
    <source>
        <dbReference type="EMBL" id="MBS8126303.1"/>
    </source>
</evidence>
<feature type="transmembrane region" description="Helical" evidence="1">
    <location>
        <begin position="94"/>
        <end position="112"/>
    </location>
</feature>
<feature type="transmembrane region" description="Helical" evidence="1">
    <location>
        <begin position="12"/>
        <end position="33"/>
    </location>
</feature>
<evidence type="ECO:0000313" key="6">
    <source>
        <dbReference type="Proteomes" id="UP000678484"/>
    </source>
</evidence>
<evidence type="ECO:0000313" key="4">
    <source>
        <dbReference type="EMBL" id="MBS8130173.1"/>
    </source>
</evidence>
<dbReference type="Proteomes" id="UP000678484">
    <property type="component" value="Unassembled WGS sequence"/>
</dbReference>
<gene>
    <name evidence="2" type="ORF">JK351_19395</name>
    <name evidence="5" type="ORF">JK352_19425</name>
    <name evidence="4" type="ORF">JK353_19365</name>
    <name evidence="3" type="ORF">JK354_19355</name>
</gene>
<dbReference type="Proteomes" id="UP000679789">
    <property type="component" value="Unassembled WGS sequence"/>
</dbReference>
<keyword evidence="1" id="KW-0472">Membrane</keyword>
<sequence length="116" mass="12928">MMNESAKLKIWIEDHISLLAPICGLIALSVVVFTYSDFSILKFEIIYVAIGVAIAIIFSYYPIESGKNPKYFVSILAIIFTIFFLLSFQSYPGVVGVIGYSFLGTLLIISLLKMMV</sequence>
<keyword evidence="1" id="KW-1133">Transmembrane helix</keyword>
<organism evidence="4 6">
    <name type="scientific">Haloferax volcanii</name>
    <name type="common">Halobacterium volcanii</name>
    <dbReference type="NCBI Taxonomy" id="2246"/>
    <lineage>
        <taxon>Archaea</taxon>
        <taxon>Methanobacteriati</taxon>
        <taxon>Methanobacteriota</taxon>
        <taxon>Stenosarchaea group</taxon>
        <taxon>Halobacteria</taxon>
        <taxon>Halobacteriales</taxon>
        <taxon>Haloferacaceae</taxon>
        <taxon>Haloferax</taxon>
    </lineage>
</organism>
<keyword evidence="1" id="KW-0812">Transmembrane</keyword>
<feature type="transmembrane region" description="Helical" evidence="1">
    <location>
        <begin position="70"/>
        <end position="88"/>
    </location>
</feature>
<evidence type="ECO:0000256" key="1">
    <source>
        <dbReference type="SAM" id="Phobius"/>
    </source>
</evidence>
<proteinExistence type="predicted"/>
<accession>A0A8T5CSG5</accession>
<name>A0A8T5CSG5_HALVO</name>
<dbReference type="AlphaFoldDB" id="A0A8T5CSG5"/>
<dbReference type="GeneID" id="41060929"/>
<evidence type="ECO:0000313" key="2">
    <source>
        <dbReference type="EMBL" id="MBS8121295.1"/>
    </source>
</evidence>
<reference evidence="4" key="1">
    <citation type="journal article" date="2021" name="Nat. Microbiol.">
        <title>Cell division in the archaeon Haloferax volcanii relies on two FtsZ proteins with distinct functions in division ring assembly and constriction.</title>
        <authorList>
            <person name="Liao Y."/>
            <person name="Ithurbide S."/>
            <person name="Evenhuis C."/>
            <person name="Loewe J."/>
            <person name="Duggin I.G."/>
        </authorList>
    </citation>
    <scope>NUCLEOTIDE SEQUENCE</scope>
    <source>
        <strain evidence="2">H98</strain>
        <strain evidence="5">ID112 - delta_ftsZ1_delta_ftsZ2</strain>
        <strain evidence="3">ID76 - delta_ftsZ1</strain>
        <strain evidence="4">ID77 - delta_ftsZ2</strain>
    </source>
</reference>
<dbReference type="Proteomes" id="UP000679371">
    <property type="component" value="Unassembled WGS sequence"/>
</dbReference>
<feature type="transmembrane region" description="Helical" evidence="1">
    <location>
        <begin position="45"/>
        <end position="63"/>
    </location>
</feature>